<keyword evidence="4" id="KW-0479">Metal-binding</keyword>
<dbReference type="AlphaFoldDB" id="A0A3Q3Q7H3"/>
<evidence type="ECO:0000256" key="1">
    <source>
        <dbReference type="ARBA" id="ARBA00001913"/>
    </source>
</evidence>
<evidence type="ECO:0000256" key="6">
    <source>
        <dbReference type="ARBA" id="ARBA00022801"/>
    </source>
</evidence>
<sequence length="540" mass="58969">MAEALTLFVLSGMLLCGLLLCTVSQHGASVEKPRKRPNFIIILADDIGWDDLDANKPGEKANNTPNLNLMAKQGLRLTDFHSPASTCSPSRAAILTGRYGLRNGVTHNFAVDSVAGLPLSEVTLPQLLQTAGYYTAMIGKWHLGHNGPYSPTNRGFDYYLGIPYSNDMGCTDTPGYNLPQCIPCDEDETQVFRLKRSLHEGCYSKVGLPLIENISIAEQPLDLWTLTERYRSTAVRIIHTAREQGQPYLLYIALAHMHVPLAPPLPPHASSTTHHPDDGRVYAASLREMDNLVGAVKNASDVTDKDHTLIWFTGDNGPWEQKCQYAGGVGPFKGTWQTSRGGGSAKQTTWEGGHRVPTVLYWPGRIPANTTNSALLSGMDIFPTLLSLAGITPPPDRRYDGIDATNILLYGEQTGHEFLFHPNSGAAGSFGDLQTVRRGKHKAFYITGSAKACGGATGRQQLHDPPLIFDLEHDNAEETPLEAGTPEYQAVAESIARKREELLWDIATDRSVSTADYSTDQSAAPCCDLRQAVCRCRKLG</sequence>
<dbReference type="KEGG" id="malb:109963653"/>
<evidence type="ECO:0000256" key="15">
    <source>
        <dbReference type="ARBA" id="ARBA00074875"/>
    </source>
</evidence>
<dbReference type="PROSITE" id="PS00149">
    <property type="entry name" value="SULFATASE_2"/>
    <property type="match status" value="1"/>
</dbReference>
<comment type="catalytic activity">
    <reaction evidence="12">
        <text>an aryl sulfate + H2O = a phenol + sulfate + H(+)</text>
        <dbReference type="Rhea" id="RHEA:17261"/>
        <dbReference type="ChEBI" id="CHEBI:15377"/>
        <dbReference type="ChEBI" id="CHEBI:15378"/>
        <dbReference type="ChEBI" id="CHEBI:16189"/>
        <dbReference type="ChEBI" id="CHEBI:33853"/>
        <dbReference type="ChEBI" id="CHEBI:140317"/>
        <dbReference type="EC" id="3.1.6.1"/>
    </reaction>
</comment>
<keyword evidence="8" id="KW-1015">Disulfide bond</keyword>
<reference evidence="19" key="2">
    <citation type="submission" date="2025-09" db="UniProtKB">
        <authorList>
            <consortium name="Ensembl"/>
        </authorList>
    </citation>
    <scope>IDENTIFICATION</scope>
</reference>
<dbReference type="Gene3D" id="3.30.1120.10">
    <property type="match status" value="1"/>
</dbReference>
<dbReference type="GO" id="GO:0046872">
    <property type="term" value="F:metal ion binding"/>
    <property type="evidence" value="ECO:0007669"/>
    <property type="project" value="UniProtKB-KW"/>
</dbReference>
<evidence type="ECO:0000256" key="14">
    <source>
        <dbReference type="ARBA" id="ARBA00066410"/>
    </source>
</evidence>
<dbReference type="PANTHER" id="PTHR42693">
    <property type="entry name" value="ARYLSULFATASE FAMILY MEMBER"/>
    <property type="match status" value="1"/>
</dbReference>
<dbReference type="FunFam" id="3.30.1120.10:FF:000006">
    <property type="entry name" value="Arylsulfatase G"/>
    <property type="match status" value="1"/>
</dbReference>
<dbReference type="PANTHER" id="PTHR42693:SF42">
    <property type="entry name" value="ARYLSULFATASE G"/>
    <property type="match status" value="1"/>
</dbReference>
<dbReference type="STRING" id="43700.ENSMALP00000006180"/>
<dbReference type="InterPro" id="IPR000917">
    <property type="entry name" value="Sulfatase_N"/>
</dbReference>
<evidence type="ECO:0000313" key="19">
    <source>
        <dbReference type="Ensembl" id="ENSMALP00000006180.1"/>
    </source>
</evidence>
<dbReference type="InterPro" id="IPR050738">
    <property type="entry name" value="Sulfatase"/>
</dbReference>
<evidence type="ECO:0000256" key="4">
    <source>
        <dbReference type="ARBA" id="ARBA00022723"/>
    </source>
</evidence>
<dbReference type="OrthoDB" id="103349at2759"/>
<keyword evidence="7" id="KW-0106">Calcium</keyword>
<dbReference type="GO" id="GO:0033889">
    <property type="term" value="F:N-sulfoglucosamine-3-sulfatase activity"/>
    <property type="evidence" value="ECO:0007669"/>
    <property type="project" value="UniProtKB-EC"/>
</dbReference>
<evidence type="ECO:0000256" key="11">
    <source>
        <dbReference type="ARBA" id="ARBA00035026"/>
    </source>
</evidence>
<evidence type="ECO:0000256" key="16">
    <source>
        <dbReference type="ARBA" id="ARBA00079086"/>
    </source>
</evidence>
<evidence type="ECO:0000256" key="13">
    <source>
        <dbReference type="ARBA" id="ARBA00052523"/>
    </source>
</evidence>
<feature type="signal peptide" evidence="17">
    <location>
        <begin position="1"/>
        <end position="24"/>
    </location>
</feature>
<evidence type="ECO:0000256" key="5">
    <source>
        <dbReference type="ARBA" id="ARBA00022729"/>
    </source>
</evidence>
<evidence type="ECO:0000313" key="20">
    <source>
        <dbReference type="Proteomes" id="UP000261600"/>
    </source>
</evidence>
<comment type="similarity">
    <text evidence="3">Belongs to the sulfatase family.</text>
</comment>
<evidence type="ECO:0000256" key="3">
    <source>
        <dbReference type="ARBA" id="ARBA00008779"/>
    </source>
</evidence>
<keyword evidence="6" id="KW-0378">Hydrolase</keyword>
<dbReference type="GO" id="GO:0005764">
    <property type="term" value="C:lysosome"/>
    <property type="evidence" value="ECO:0007669"/>
    <property type="project" value="UniProtKB-SubCell"/>
</dbReference>
<reference evidence="19" key="1">
    <citation type="submission" date="2025-08" db="UniProtKB">
        <authorList>
            <consortium name="Ensembl"/>
        </authorList>
    </citation>
    <scope>IDENTIFICATION</scope>
</reference>
<comment type="subcellular location">
    <subcellularLocation>
        <location evidence="2">Lysosome</location>
    </subcellularLocation>
</comment>
<dbReference type="Pfam" id="PF00884">
    <property type="entry name" value="Sulfatase"/>
    <property type="match status" value="1"/>
</dbReference>
<dbReference type="Pfam" id="PF14707">
    <property type="entry name" value="Sulfatase_C"/>
    <property type="match status" value="1"/>
</dbReference>
<dbReference type="GO" id="GO:0004065">
    <property type="term" value="F:arylsulfatase activity"/>
    <property type="evidence" value="ECO:0007669"/>
    <property type="project" value="UniProtKB-EC"/>
</dbReference>
<dbReference type="Proteomes" id="UP000261600">
    <property type="component" value="Unplaced"/>
</dbReference>
<evidence type="ECO:0000256" key="8">
    <source>
        <dbReference type="ARBA" id="ARBA00023157"/>
    </source>
</evidence>
<evidence type="ECO:0000256" key="10">
    <source>
        <dbReference type="ARBA" id="ARBA00023228"/>
    </source>
</evidence>
<dbReference type="CTD" id="22901"/>
<feature type="chain" id="PRO_5018610212" description="Arylsulfatase G" evidence="17">
    <location>
        <begin position="25"/>
        <end position="540"/>
    </location>
</feature>
<dbReference type="EC" id="3.1.6.15" evidence="14"/>
<accession>A0A3Q3Q7H3</accession>
<dbReference type="PROSITE" id="PS00523">
    <property type="entry name" value="SULFATASE_1"/>
    <property type="match status" value="1"/>
</dbReference>
<evidence type="ECO:0000259" key="18">
    <source>
        <dbReference type="Pfam" id="PF00884"/>
    </source>
</evidence>
<organism evidence="19 20">
    <name type="scientific">Monopterus albus</name>
    <name type="common">Swamp eel</name>
    <dbReference type="NCBI Taxonomy" id="43700"/>
    <lineage>
        <taxon>Eukaryota</taxon>
        <taxon>Metazoa</taxon>
        <taxon>Chordata</taxon>
        <taxon>Craniata</taxon>
        <taxon>Vertebrata</taxon>
        <taxon>Euteleostomi</taxon>
        <taxon>Actinopterygii</taxon>
        <taxon>Neopterygii</taxon>
        <taxon>Teleostei</taxon>
        <taxon>Neoteleostei</taxon>
        <taxon>Acanthomorphata</taxon>
        <taxon>Anabantaria</taxon>
        <taxon>Synbranchiformes</taxon>
        <taxon>Synbranchidae</taxon>
        <taxon>Monopterus</taxon>
    </lineage>
</organism>
<dbReference type="GeneID" id="109963653"/>
<protein>
    <recommendedName>
        <fullName evidence="15">Arylsulfatase G</fullName>
        <ecNumber evidence="11">3.1.6.1</ecNumber>
        <ecNumber evidence="14">3.1.6.15</ecNumber>
    </recommendedName>
    <alternativeName>
        <fullName evidence="16">N-sulfoglucosamine-3-sulfatase</fullName>
    </alternativeName>
</protein>
<keyword evidence="9" id="KW-0325">Glycoprotein</keyword>
<dbReference type="Gene3D" id="3.40.720.10">
    <property type="entry name" value="Alkaline Phosphatase, subunit A"/>
    <property type="match status" value="1"/>
</dbReference>
<name>A0A3Q3Q7H3_MONAL</name>
<dbReference type="Ensembl" id="ENSMALT00000006315.1">
    <property type="protein sequence ID" value="ENSMALP00000006180.1"/>
    <property type="gene ID" value="ENSMALG00000004420.1"/>
</dbReference>
<evidence type="ECO:0000256" key="12">
    <source>
        <dbReference type="ARBA" id="ARBA00048030"/>
    </source>
</evidence>
<dbReference type="RefSeq" id="XP_020462007.1">
    <property type="nucleotide sequence ID" value="XM_020606351.1"/>
</dbReference>
<dbReference type="InterPro" id="IPR024607">
    <property type="entry name" value="Sulfatase_CS"/>
</dbReference>
<evidence type="ECO:0000256" key="9">
    <source>
        <dbReference type="ARBA" id="ARBA00023180"/>
    </source>
</evidence>
<comment type="catalytic activity">
    <reaction evidence="13">
        <text>Hydrolysis of the 3-sulfate groups of the N-sulfo-D-glucosamine 3-O-sulfate units of heparin.</text>
        <dbReference type="EC" id="3.1.6.15"/>
    </reaction>
</comment>
<evidence type="ECO:0000256" key="17">
    <source>
        <dbReference type="SAM" id="SignalP"/>
    </source>
</evidence>
<evidence type="ECO:0000256" key="2">
    <source>
        <dbReference type="ARBA" id="ARBA00004371"/>
    </source>
</evidence>
<feature type="domain" description="Sulfatase N-terminal" evidence="18">
    <location>
        <begin position="37"/>
        <end position="391"/>
    </location>
</feature>
<evidence type="ECO:0000256" key="7">
    <source>
        <dbReference type="ARBA" id="ARBA00022837"/>
    </source>
</evidence>
<dbReference type="RefSeq" id="XP_020462008.1">
    <property type="nucleotide sequence ID" value="XM_020606352.1"/>
</dbReference>
<proteinExistence type="inferred from homology"/>
<keyword evidence="10" id="KW-0458">Lysosome</keyword>
<dbReference type="SUPFAM" id="SSF53649">
    <property type="entry name" value="Alkaline phosphatase-like"/>
    <property type="match status" value="1"/>
</dbReference>
<dbReference type="InterPro" id="IPR017850">
    <property type="entry name" value="Alkaline_phosphatase_core_sf"/>
</dbReference>
<keyword evidence="20" id="KW-1185">Reference proteome</keyword>
<comment type="cofactor">
    <cofactor evidence="1">
        <name>Ca(2+)</name>
        <dbReference type="ChEBI" id="CHEBI:29108"/>
    </cofactor>
</comment>
<dbReference type="FunFam" id="3.40.720.10:FF:000031">
    <property type="entry name" value="arylsulfatase G isoform X1"/>
    <property type="match status" value="1"/>
</dbReference>
<keyword evidence="5 17" id="KW-0732">Signal</keyword>
<dbReference type="EC" id="3.1.6.1" evidence="11"/>